<protein>
    <submittedName>
        <fullName evidence="10">Ferric/cupric reductase</fullName>
    </submittedName>
</protein>
<dbReference type="PANTHER" id="PTHR32361:SF9">
    <property type="entry name" value="FERRIC REDUCTASE TRANSMEMBRANE COMPONENT 3-RELATED"/>
    <property type="match status" value="1"/>
</dbReference>
<comment type="subcellular location">
    <subcellularLocation>
        <location evidence="1">Membrane</location>
        <topology evidence="1">Multi-pass membrane protein</topology>
    </subcellularLocation>
</comment>
<gene>
    <name evidence="10" type="ORF">QBC35DRAFT_526616</name>
</gene>
<keyword evidence="3 8" id="KW-0812">Transmembrane</keyword>
<dbReference type="InterPro" id="IPR051410">
    <property type="entry name" value="Ferric/Cupric_Reductase"/>
</dbReference>
<reference evidence="10" key="2">
    <citation type="submission" date="2023-05" db="EMBL/GenBank/DDBJ databases">
        <authorList>
            <consortium name="Lawrence Berkeley National Laboratory"/>
            <person name="Steindorff A."/>
            <person name="Hensen N."/>
            <person name="Bonometti L."/>
            <person name="Westerberg I."/>
            <person name="Brannstrom I.O."/>
            <person name="Guillou S."/>
            <person name="Cros-Aarteil S."/>
            <person name="Calhoun S."/>
            <person name="Haridas S."/>
            <person name="Kuo A."/>
            <person name="Mondo S."/>
            <person name="Pangilinan J."/>
            <person name="Riley R."/>
            <person name="Labutti K."/>
            <person name="Andreopoulos B."/>
            <person name="Lipzen A."/>
            <person name="Chen C."/>
            <person name="Yanf M."/>
            <person name="Daum C."/>
            <person name="Ng V."/>
            <person name="Clum A."/>
            <person name="Ohm R."/>
            <person name="Martin F."/>
            <person name="Silar P."/>
            <person name="Natvig D."/>
            <person name="Lalanne C."/>
            <person name="Gautier V."/>
            <person name="Ament-Velasquez S.L."/>
            <person name="Kruys A."/>
            <person name="Hutchinson M.I."/>
            <person name="Powell A.J."/>
            <person name="Barry K."/>
            <person name="Miller A.N."/>
            <person name="Grigoriev I.V."/>
            <person name="Debuchy R."/>
            <person name="Gladieux P."/>
            <person name="Thoren M.H."/>
            <person name="Johannesson H."/>
        </authorList>
    </citation>
    <scope>NUCLEOTIDE SEQUENCE</scope>
    <source>
        <strain evidence="10">PSN309</strain>
    </source>
</reference>
<feature type="transmembrane region" description="Helical" evidence="8">
    <location>
        <begin position="370"/>
        <end position="392"/>
    </location>
</feature>
<dbReference type="AlphaFoldDB" id="A0AAN6WII0"/>
<evidence type="ECO:0000256" key="3">
    <source>
        <dbReference type="ARBA" id="ARBA00022692"/>
    </source>
</evidence>
<evidence type="ECO:0000256" key="5">
    <source>
        <dbReference type="ARBA" id="ARBA00023065"/>
    </source>
</evidence>
<feature type="transmembrane region" description="Helical" evidence="8">
    <location>
        <begin position="404"/>
        <end position="426"/>
    </location>
</feature>
<organism evidence="10 11">
    <name type="scientific">Podospora australis</name>
    <dbReference type="NCBI Taxonomy" id="1536484"/>
    <lineage>
        <taxon>Eukaryota</taxon>
        <taxon>Fungi</taxon>
        <taxon>Dikarya</taxon>
        <taxon>Ascomycota</taxon>
        <taxon>Pezizomycotina</taxon>
        <taxon>Sordariomycetes</taxon>
        <taxon>Sordariomycetidae</taxon>
        <taxon>Sordariales</taxon>
        <taxon>Podosporaceae</taxon>
        <taxon>Podospora</taxon>
    </lineage>
</organism>
<evidence type="ECO:0000256" key="2">
    <source>
        <dbReference type="ARBA" id="ARBA00022448"/>
    </source>
</evidence>
<evidence type="ECO:0000256" key="8">
    <source>
        <dbReference type="SAM" id="Phobius"/>
    </source>
</evidence>
<dbReference type="PANTHER" id="PTHR32361">
    <property type="entry name" value="FERRIC/CUPRIC REDUCTASE TRANSMEMBRANE COMPONENT"/>
    <property type="match status" value="1"/>
</dbReference>
<proteinExistence type="predicted"/>
<feature type="domain" description="Ferric oxidoreductase" evidence="9">
    <location>
        <begin position="332"/>
        <end position="448"/>
    </location>
</feature>
<keyword evidence="4 8" id="KW-1133">Transmembrane helix</keyword>
<evidence type="ECO:0000256" key="7">
    <source>
        <dbReference type="SAM" id="MobiDB-lite"/>
    </source>
</evidence>
<dbReference type="Proteomes" id="UP001302126">
    <property type="component" value="Unassembled WGS sequence"/>
</dbReference>
<dbReference type="GO" id="GO:0005886">
    <property type="term" value="C:plasma membrane"/>
    <property type="evidence" value="ECO:0007669"/>
    <property type="project" value="TreeGrafter"/>
</dbReference>
<sequence length="757" mass="82681">MGHPSKDLLLGTAICDGTGFIGAGKTLYNPTCAFACRGVVKGCKLSCTLVGSTANHGTHHNPVSTPPTCFVKDDAFLRTMALRIHTYCPLSDNPSSDLIDDYWASHLGTGTLGNYMYKPTVSYSDALSAALDDEEATHIALGHNWTRPSVGDQTAHHGDDRSSHDSKKLRRPQFMTEHGPEVTNPLPTIKAGAPLNRTSFIGPKDWQKQYNGMFDFEVNENGHTTYSLAIMLVAILLPVPLSLIRFIPDLVTSRAWSWVQSTMLNLPIYGKRHRKPAVGNVGLVPPRGQAMYIALISLLNIIFLTVPYVHHHPQSTFGSLAEQELSIIGNRAGVMAMGNVVALFLFAGRNNFLLSITDWSYGTYLLLHRWLGYWAAFHTVLHSVTLLANYKLYGDYESELARDYWVWGIVATVAVVAILPSSVLAVRQAMYEFFVASHVVLSLLFIIAYYYHIWYVYEYNWGYEICAFMAAGIWAMERLIRMVRIAWRGYRTATVSLVSDTDGEYLRIDIENMSSRPKEGVMRLKFWESHPFSVAFSASGIPSSPPSPPSPSEEFGKEVAITLITAASNTSGGGKGKSGVTTTSFARVRVGITGKLAARAASGTIRLGVLVDGPYHHSGDATSQLKHCSNILYIAGEVGITGLLPYLRTLTSIPSKLHWSTRKAGLIAALRDAISGSNAEVESAAGVRLDLDVVLRTALAQEPDSGPVGIVGCGPPGMPDGVRHRVVQMSRNGNIDTRTYGRRSFWVVVVGGVIGEV</sequence>
<dbReference type="GO" id="GO:0015677">
    <property type="term" value="P:copper ion import"/>
    <property type="evidence" value="ECO:0007669"/>
    <property type="project" value="TreeGrafter"/>
</dbReference>
<evidence type="ECO:0000259" key="9">
    <source>
        <dbReference type="Pfam" id="PF01794"/>
    </source>
</evidence>
<keyword evidence="6 8" id="KW-0472">Membrane</keyword>
<feature type="transmembrane region" description="Helical" evidence="8">
    <location>
        <begin position="290"/>
        <end position="308"/>
    </location>
</feature>
<feature type="transmembrane region" description="Helical" evidence="8">
    <location>
        <begin position="433"/>
        <end position="455"/>
    </location>
</feature>
<evidence type="ECO:0000256" key="1">
    <source>
        <dbReference type="ARBA" id="ARBA00004141"/>
    </source>
</evidence>
<name>A0AAN6WII0_9PEZI</name>
<dbReference type="EMBL" id="MU864647">
    <property type="protein sequence ID" value="KAK4182520.1"/>
    <property type="molecule type" value="Genomic_DNA"/>
</dbReference>
<dbReference type="CDD" id="cd06186">
    <property type="entry name" value="NOX_Duox_like_FAD_NADP"/>
    <property type="match status" value="1"/>
</dbReference>
<evidence type="ECO:0000256" key="6">
    <source>
        <dbReference type="ARBA" id="ARBA00023136"/>
    </source>
</evidence>
<feature type="region of interest" description="Disordered" evidence="7">
    <location>
        <begin position="142"/>
        <end position="171"/>
    </location>
</feature>
<dbReference type="SUPFAM" id="SSF52343">
    <property type="entry name" value="Ferredoxin reductase-like, C-terminal NADP-linked domain"/>
    <property type="match status" value="1"/>
</dbReference>
<dbReference type="GO" id="GO:0006826">
    <property type="term" value="P:iron ion transport"/>
    <property type="evidence" value="ECO:0007669"/>
    <property type="project" value="TreeGrafter"/>
</dbReference>
<accession>A0AAN6WII0</accession>
<dbReference type="GO" id="GO:0006879">
    <property type="term" value="P:intracellular iron ion homeostasis"/>
    <property type="evidence" value="ECO:0007669"/>
    <property type="project" value="TreeGrafter"/>
</dbReference>
<dbReference type="InterPro" id="IPR039261">
    <property type="entry name" value="FNR_nucleotide-bd"/>
</dbReference>
<keyword evidence="5" id="KW-0406">Ion transport</keyword>
<feature type="transmembrane region" description="Helical" evidence="8">
    <location>
        <begin position="328"/>
        <end position="349"/>
    </location>
</feature>
<dbReference type="Gene3D" id="3.40.50.80">
    <property type="entry name" value="Nucleotide-binding domain of ferredoxin-NADP reductase (FNR) module"/>
    <property type="match status" value="1"/>
</dbReference>
<evidence type="ECO:0000313" key="11">
    <source>
        <dbReference type="Proteomes" id="UP001302126"/>
    </source>
</evidence>
<evidence type="ECO:0000256" key="4">
    <source>
        <dbReference type="ARBA" id="ARBA00022989"/>
    </source>
</evidence>
<keyword evidence="2" id="KW-0813">Transport</keyword>
<dbReference type="InterPro" id="IPR013130">
    <property type="entry name" value="Fe3_Rdtase_TM_dom"/>
</dbReference>
<feature type="transmembrane region" description="Helical" evidence="8">
    <location>
        <begin position="226"/>
        <end position="247"/>
    </location>
</feature>
<reference evidence="10" key="1">
    <citation type="journal article" date="2023" name="Mol. Phylogenet. Evol.">
        <title>Genome-scale phylogeny and comparative genomics of the fungal order Sordariales.</title>
        <authorList>
            <person name="Hensen N."/>
            <person name="Bonometti L."/>
            <person name="Westerberg I."/>
            <person name="Brannstrom I.O."/>
            <person name="Guillou S."/>
            <person name="Cros-Aarteil S."/>
            <person name="Calhoun S."/>
            <person name="Haridas S."/>
            <person name="Kuo A."/>
            <person name="Mondo S."/>
            <person name="Pangilinan J."/>
            <person name="Riley R."/>
            <person name="LaButti K."/>
            <person name="Andreopoulos B."/>
            <person name="Lipzen A."/>
            <person name="Chen C."/>
            <person name="Yan M."/>
            <person name="Daum C."/>
            <person name="Ng V."/>
            <person name="Clum A."/>
            <person name="Steindorff A."/>
            <person name="Ohm R.A."/>
            <person name="Martin F."/>
            <person name="Silar P."/>
            <person name="Natvig D.O."/>
            <person name="Lalanne C."/>
            <person name="Gautier V."/>
            <person name="Ament-Velasquez S.L."/>
            <person name="Kruys A."/>
            <person name="Hutchinson M.I."/>
            <person name="Powell A.J."/>
            <person name="Barry K."/>
            <person name="Miller A.N."/>
            <person name="Grigoriev I.V."/>
            <person name="Debuchy R."/>
            <person name="Gladieux P."/>
            <person name="Hiltunen Thoren M."/>
            <person name="Johannesson H."/>
        </authorList>
    </citation>
    <scope>NUCLEOTIDE SEQUENCE</scope>
    <source>
        <strain evidence="10">PSN309</strain>
    </source>
</reference>
<feature type="compositionally biased region" description="Basic and acidic residues" evidence="7">
    <location>
        <begin position="154"/>
        <end position="166"/>
    </location>
</feature>
<keyword evidence="11" id="KW-1185">Reference proteome</keyword>
<dbReference type="Pfam" id="PF01794">
    <property type="entry name" value="Ferric_reduct"/>
    <property type="match status" value="1"/>
</dbReference>
<dbReference type="GO" id="GO:0000293">
    <property type="term" value="F:ferric-chelate reductase activity"/>
    <property type="evidence" value="ECO:0007669"/>
    <property type="project" value="TreeGrafter"/>
</dbReference>
<evidence type="ECO:0000313" key="10">
    <source>
        <dbReference type="EMBL" id="KAK4182520.1"/>
    </source>
</evidence>
<comment type="caution">
    <text evidence="10">The sequence shown here is derived from an EMBL/GenBank/DDBJ whole genome shotgun (WGS) entry which is preliminary data.</text>
</comment>